<dbReference type="Proteomes" id="UP000671913">
    <property type="component" value="Chromosome"/>
</dbReference>
<dbReference type="Pfam" id="PF00583">
    <property type="entry name" value="Acetyltransf_1"/>
    <property type="match status" value="1"/>
</dbReference>
<evidence type="ECO:0000313" key="2">
    <source>
        <dbReference type="EMBL" id="QSZ26395.1"/>
    </source>
</evidence>
<name>A0A974Y3R7_9THEO</name>
<feature type="domain" description="N-acetyltransferase" evidence="1">
    <location>
        <begin position="1"/>
        <end position="137"/>
    </location>
</feature>
<dbReference type="EMBL" id="CP060096">
    <property type="protein sequence ID" value="QSZ26395.1"/>
    <property type="molecule type" value="Genomic_DNA"/>
</dbReference>
<dbReference type="KEGG" id="aaut:ACETAC_05475"/>
<dbReference type="RefSeq" id="WP_284679059.1">
    <property type="nucleotide sequence ID" value="NZ_CP060096.1"/>
</dbReference>
<sequence>MEIREILDYDKFKVFLKPNWSSEIIVVHRTVYKPEDLKGFFAYDEDRNIIGMIGYIIKNNGCEIVILESFKQNTGIGTVLINKIEDIVKKEACSRISLITTNDNLNALGFYQKRGFRIKAVYPGAVNETRIIKPEIPLAASNGIPIRDEIELEK</sequence>
<gene>
    <name evidence="2" type="ORF">ACETAC_05475</name>
</gene>
<accession>A0A974Y3R7</accession>
<dbReference type="PROSITE" id="PS51186">
    <property type="entry name" value="GNAT"/>
    <property type="match status" value="1"/>
</dbReference>
<evidence type="ECO:0000259" key="1">
    <source>
        <dbReference type="PROSITE" id="PS51186"/>
    </source>
</evidence>
<dbReference type="InterPro" id="IPR016181">
    <property type="entry name" value="Acyl_CoA_acyltransferase"/>
</dbReference>
<dbReference type="GO" id="GO:0016747">
    <property type="term" value="F:acyltransferase activity, transferring groups other than amino-acyl groups"/>
    <property type="evidence" value="ECO:0007669"/>
    <property type="project" value="InterPro"/>
</dbReference>
<protein>
    <submittedName>
        <fullName evidence="2">GNAT family N-acetyltransferase</fullName>
    </submittedName>
</protein>
<dbReference type="AlphaFoldDB" id="A0A974Y3R7"/>
<organism evidence="2 3">
    <name type="scientific">Aceticella autotrophica</name>
    <dbReference type="NCBI Taxonomy" id="2755338"/>
    <lineage>
        <taxon>Bacteria</taxon>
        <taxon>Bacillati</taxon>
        <taxon>Bacillota</taxon>
        <taxon>Clostridia</taxon>
        <taxon>Thermoanaerobacterales</taxon>
        <taxon>Thermoanaerobacteraceae</taxon>
        <taxon>Aceticella</taxon>
    </lineage>
</organism>
<reference evidence="2" key="1">
    <citation type="submission" date="2020-08" db="EMBL/GenBank/DDBJ databases">
        <title>Genomic insights into the carbon and energy metabolism of the first obligate autotrophic acetogenic bacterium Aceticella autotrophica gen. nov., sp. nov.</title>
        <authorList>
            <person name="Toshchakov S.V."/>
            <person name="Elcheninov A.G."/>
            <person name="Kublanov I.V."/>
            <person name="Frolov E.N."/>
            <person name="Lebedinsky A.V."/>
        </authorList>
    </citation>
    <scope>NUCLEOTIDE SEQUENCE</scope>
    <source>
        <strain evidence="2">3443-3Ac</strain>
    </source>
</reference>
<keyword evidence="3" id="KW-1185">Reference proteome</keyword>
<dbReference type="InterPro" id="IPR000182">
    <property type="entry name" value="GNAT_dom"/>
</dbReference>
<dbReference type="CDD" id="cd04301">
    <property type="entry name" value="NAT_SF"/>
    <property type="match status" value="1"/>
</dbReference>
<dbReference type="SUPFAM" id="SSF55729">
    <property type="entry name" value="Acyl-CoA N-acyltransferases (Nat)"/>
    <property type="match status" value="1"/>
</dbReference>
<evidence type="ECO:0000313" key="3">
    <source>
        <dbReference type="Proteomes" id="UP000671913"/>
    </source>
</evidence>
<dbReference type="Gene3D" id="3.40.630.30">
    <property type="match status" value="1"/>
</dbReference>
<proteinExistence type="predicted"/>